<evidence type="ECO:0000313" key="2">
    <source>
        <dbReference type="EMBL" id="WVZ98043.1"/>
    </source>
</evidence>
<dbReference type="InterPro" id="IPR056924">
    <property type="entry name" value="SH3_Tf2-1"/>
</dbReference>
<proteinExistence type="predicted"/>
<keyword evidence="3" id="KW-1185">Reference proteome</keyword>
<name>A0AAQ3UTB0_PASNO</name>
<gene>
    <name evidence="2" type="ORF">U9M48_043526</name>
</gene>
<dbReference type="EMBL" id="CP144754">
    <property type="protein sequence ID" value="WVZ98043.1"/>
    <property type="molecule type" value="Genomic_DNA"/>
</dbReference>
<protein>
    <recommendedName>
        <fullName evidence="1">Tf2-1-like SH3-like domain-containing protein</fullName>
    </recommendedName>
</protein>
<dbReference type="Proteomes" id="UP001341281">
    <property type="component" value="Chromosome 10"/>
</dbReference>
<accession>A0AAQ3UTB0</accession>
<dbReference type="Pfam" id="PF24626">
    <property type="entry name" value="SH3_Tf2-1"/>
    <property type="match status" value="1"/>
</dbReference>
<feature type="domain" description="Tf2-1-like SH3-like" evidence="1">
    <location>
        <begin position="59"/>
        <end position="122"/>
    </location>
</feature>
<dbReference type="PANTHER" id="PTHR46148">
    <property type="entry name" value="CHROMO DOMAIN-CONTAINING PROTEIN"/>
    <property type="match status" value="1"/>
</dbReference>
<sequence>MGPVGTSAYLMRSSHITIAIWLVSKSRRSRLYMVGGVELPCSRIRLAKSKRELNFKVDDIVYLKVSPMRGVRRFNMKGKLGPKYNGPFRVLEKKGEVAYRLELPPNLSGVHDVFHVSQLKKCLRVPEEQASLEGLNIQEDLTYTEH</sequence>
<evidence type="ECO:0000313" key="3">
    <source>
        <dbReference type="Proteomes" id="UP001341281"/>
    </source>
</evidence>
<evidence type="ECO:0000259" key="1">
    <source>
        <dbReference type="Pfam" id="PF24626"/>
    </source>
</evidence>
<organism evidence="2 3">
    <name type="scientific">Paspalum notatum var. saurae</name>
    <dbReference type="NCBI Taxonomy" id="547442"/>
    <lineage>
        <taxon>Eukaryota</taxon>
        <taxon>Viridiplantae</taxon>
        <taxon>Streptophyta</taxon>
        <taxon>Embryophyta</taxon>
        <taxon>Tracheophyta</taxon>
        <taxon>Spermatophyta</taxon>
        <taxon>Magnoliopsida</taxon>
        <taxon>Liliopsida</taxon>
        <taxon>Poales</taxon>
        <taxon>Poaceae</taxon>
        <taxon>PACMAD clade</taxon>
        <taxon>Panicoideae</taxon>
        <taxon>Andropogonodae</taxon>
        <taxon>Paspaleae</taxon>
        <taxon>Paspalinae</taxon>
        <taxon>Paspalum</taxon>
    </lineage>
</organism>
<dbReference type="AlphaFoldDB" id="A0AAQ3UTB0"/>
<reference evidence="2 3" key="1">
    <citation type="submission" date="2024-02" db="EMBL/GenBank/DDBJ databases">
        <title>High-quality chromosome-scale genome assembly of Pensacola bahiagrass (Paspalum notatum Flugge var. saurae).</title>
        <authorList>
            <person name="Vega J.M."/>
            <person name="Podio M."/>
            <person name="Orjuela J."/>
            <person name="Siena L.A."/>
            <person name="Pessino S.C."/>
            <person name="Combes M.C."/>
            <person name="Mariac C."/>
            <person name="Albertini E."/>
            <person name="Pupilli F."/>
            <person name="Ortiz J.P.A."/>
            <person name="Leblanc O."/>
        </authorList>
    </citation>
    <scope>NUCLEOTIDE SEQUENCE [LARGE SCALE GENOMIC DNA]</scope>
    <source>
        <strain evidence="2">R1</strain>
        <tissue evidence="2">Leaf</tissue>
    </source>
</reference>
<dbReference type="PANTHER" id="PTHR46148:SF57">
    <property type="entry name" value="OS12G0499874 PROTEIN"/>
    <property type="match status" value="1"/>
</dbReference>